<dbReference type="HOGENOM" id="CLU_027938_4_1_11"/>
<keyword evidence="5" id="KW-1185">Reference proteome</keyword>
<dbReference type="EMBL" id="ACFG01000032">
    <property type="protein sequence ID" value="EEH63550.1"/>
    <property type="molecule type" value="Genomic_DNA"/>
</dbReference>
<dbReference type="PANTHER" id="PTHR10434">
    <property type="entry name" value="1-ACYL-SN-GLYCEROL-3-PHOSPHATE ACYLTRANSFERASE"/>
    <property type="match status" value="1"/>
</dbReference>
<name>C0W161_9ACTO</name>
<proteinExistence type="predicted"/>
<evidence type="ECO:0000256" key="1">
    <source>
        <dbReference type="ARBA" id="ARBA00022679"/>
    </source>
</evidence>
<keyword evidence="1 4" id="KW-0808">Transferase</keyword>
<sequence length="232" mass="25746">MYKFVLTACRPLVYAITKRNWSGQENFPKNQPFIVIMNHVTEADAFLVMHFIADEGHAVRALAKDSLFRVPVLKTILSKSGMVPVARGTSRSGEALEAAKRAIAAGESIAFFPEGTLTQDPDLWPMQFKTGAARLALATGAPVIPVAHWGGHNIMHRFRNSLANIWKRHDIHVMAGPAIDLSDLNHDSEDRETVAEANRRMETAIREMVAQLRGEPVPTQVWDPKTSAYIPL</sequence>
<accession>C0W161</accession>
<comment type="caution">
    <text evidence="4">The sequence shown here is derived from an EMBL/GenBank/DDBJ whole genome shotgun (WGS) entry which is preliminary data.</text>
</comment>
<dbReference type="eggNOG" id="COG0204">
    <property type="taxonomic scope" value="Bacteria"/>
</dbReference>
<evidence type="ECO:0000313" key="4">
    <source>
        <dbReference type="EMBL" id="EEH63550.1"/>
    </source>
</evidence>
<gene>
    <name evidence="4" type="ORF">HMPREF0044_1151</name>
</gene>
<keyword evidence="2 4" id="KW-0012">Acyltransferase</keyword>
<dbReference type="GO" id="GO:0005886">
    <property type="term" value="C:plasma membrane"/>
    <property type="evidence" value="ECO:0007669"/>
    <property type="project" value="TreeGrafter"/>
</dbReference>
<dbReference type="CDD" id="cd07989">
    <property type="entry name" value="LPLAT_AGPAT-like"/>
    <property type="match status" value="1"/>
</dbReference>
<evidence type="ECO:0000256" key="2">
    <source>
        <dbReference type="ARBA" id="ARBA00023315"/>
    </source>
</evidence>
<dbReference type="GO" id="GO:0003841">
    <property type="term" value="F:1-acylglycerol-3-phosphate O-acyltransferase activity"/>
    <property type="evidence" value="ECO:0007669"/>
    <property type="project" value="TreeGrafter"/>
</dbReference>
<protein>
    <submittedName>
        <fullName evidence="4">Acyltransferase</fullName>
    </submittedName>
</protein>
<feature type="domain" description="Phospholipid/glycerol acyltransferase" evidence="3">
    <location>
        <begin position="33"/>
        <end position="151"/>
    </location>
</feature>
<dbReference type="InterPro" id="IPR002123">
    <property type="entry name" value="Plipid/glycerol_acylTrfase"/>
</dbReference>
<evidence type="ECO:0000259" key="3">
    <source>
        <dbReference type="SMART" id="SM00563"/>
    </source>
</evidence>
<evidence type="ECO:0000313" key="5">
    <source>
        <dbReference type="Proteomes" id="UP000010301"/>
    </source>
</evidence>
<dbReference type="AlphaFoldDB" id="C0W161"/>
<dbReference type="GO" id="GO:0006654">
    <property type="term" value="P:phosphatidic acid biosynthetic process"/>
    <property type="evidence" value="ECO:0007669"/>
    <property type="project" value="TreeGrafter"/>
</dbReference>
<dbReference type="SMART" id="SM00563">
    <property type="entry name" value="PlsC"/>
    <property type="match status" value="1"/>
</dbReference>
<dbReference type="SUPFAM" id="SSF69593">
    <property type="entry name" value="Glycerol-3-phosphate (1)-acyltransferase"/>
    <property type="match status" value="1"/>
</dbReference>
<dbReference type="Pfam" id="PF01553">
    <property type="entry name" value="Acyltransferase"/>
    <property type="match status" value="1"/>
</dbReference>
<dbReference type="PANTHER" id="PTHR10434:SF55">
    <property type="entry name" value="POSSIBLE ACYLTRANSFERASE"/>
    <property type="match status" value="1"/>
</dbReference>
<reference evidence="4 5" key="1">
    <citation type="submission" date="2009-01" db="EMBL/GenBank/DDBJ databases">
        <authorList>
            <person name="Qin X."/>
            <person name="Bachman B."/>
            <person name="Battles P."/>
            <person name="Bell A."/>
            <person name="Bess C."/>
            <person name="Bickham C."/>
            <person name="Chaboub L."/>
            <person name="Chen D."/>
            <person name="Coyle M."/>
            <person name="Deiros D.R."/>
            <person name="Dinh H."/>
            <person name="Forbes L."/>
            <person name="Fowler G."/>
            <person name="Francisco L."/>
            <person name="Fu Q."/>
            <person name="Gubbala S."/>
            <person name="Hale W."/>
            <person name="Han Y."/>
            <person name="Hemphill L."/>
            <person name="Highlander S.K."/>
            <person name="Hirani K."/>
            <person name="Hogues M."/>
            <person name="Jackson L."/>
            <person name="Jakkamsetti A."/>
            <person name="Javaid M."/>
            <person name="Jiang H."/>
            <person name="Korchina V."/>
            <person name="Kovar C."/>
            <person name="Lara F."/>
            <person name="Lee S."/>
            <person name="Mata R."/>
            <person name="Mathew T."/>
            <person name="Moen C."/>
            <person name="Morales K."/>
            <person name="Munidasa M."/>
            <person name="Nazareth L."/>
            <person name="Ngo R."/>
            <person name="Nguyen L."/>
            <person name="Okwuonu G."/>
            <person name="Ongeri F."/>
            <person name="Patil S."/>
            <person name="Petrosino J."/>
            <person name="Pham C."/>
            <person name="Pham P."/>
            <person name="Pu L.-L."/>
            <person name="Puazo M."/>
            <person name="Raj R."/>
            <person name="Reid J."/>
            <person name="Rouhana J."/>
            <person name="Saada N."/>
            <person name="Shang Y."/>
            <person name="Simmons D."/>
            <person name="Thornton R."/>
            <person name="Warren J."/>
            <person name="Weissenberger G."/>
            <person name="Zhang J."/>
            <person name="Zhang L."/>
            <person name="Zhou C."/>
            <person name="Zhu D."/>
            <person name="Muzny D."/>
            <person name="Worley K."/>
            <person name="Gibbs R."/>
        </authorList>
    </citation>
    <scope>NUCLEOTIDE SEQUENCE [LARGE SCALE GENOMIC DNA]</scope>
    <source>
        <strain evidence="4 5">DSM 15436</strain>
    </source>
</reference>
<dbReference type="Proteomes" id="UP000010301">
    <property type="component" value="Unassembled WGS sequence"/>
</dbReference>
<dbReference type="STRING" id="525245.HMPREF0044_1151"/>
<organism evidence="4 5">
    <name type="scientific">Gleimia coleocanis DSM 15436</name>
    <dbReference type="NCBI Taxonomy" id="525245"/>
    <lineage>
        <taxon>Bacteria</taxon>
        <taxon>Bacillati</taxon>
        <taxon>Actinomycetota</taxon>
        <taxon>Actinomycetes</taxon>
        <taxon>Actinomycetales</taxon>
        <taxon>Actinomycetaceae</taxon>
        <taxon>Gleimia</taxon>
    </lineage>
</organism>